<evidence type="ECO:0000256" key="2">
    <source>
        <dbReference type="PIRSR" id="PIRSR605511-1"/>
    </source>
</evidence>
<name>A0AAW2ZLQ7_9EUKA</name>
<dbReference type="GO" id="GO:0019853">
    <property type="term" value="P:L-ascorbic acid biosynthetic process"/>
    <property type="evidence" value="ECO:0007669"/>
    <property type="project" value="TreeGrafter"/>
</dbReference>
<gene>
    <name evidence="5" type="ORF">AKO1_010575</name>
</gene>
<dbReference type="PANTHER" id="PTHR10907:SF47">
    <property type="entry name" value="REGUCALCIN"/>
    <property type="match status" value="1"/>
</dbReference>
<feature type="binding site" evidence="3">
    <location>
        <position position="108"/>
    </location>
    <ligand>
        <name>substrate</name>
    </ligand>
</feature>
<dbReference type="InterPro" id="IPR011042">
    <property type="entry name" value="6-blade_b-propeller_TolB-like"/>
</dbReference>
<comment type="caution">
    <text evidence="5">The sequence shown here is derived from an EMBL/GenBank/DDBJ whole genome shotgun (WGS) entry which is preliminary data.</text>
</comment>
<keyword evidence="6" id="KW-1185">Reference proteome</keyword>
<comment type="cofactor">
    <cofactor evidence="3">
        <name>Zn(2+)</name>
        <dbReference type="ChEBI" id="CHEBI:29105"/>
    </cofactor>
    <text evidence="3">Binds 1 divalent metal cation per subunit.</text>
</comment>
<evidence type="ECO:0000313" key="6">
    <source>
        <dbReference type="Proteomes" id="UP001431209"/>
    </source>
</evidence>
<feature type="domain" description="SMP-30/Gluconolactonase/LRE-like region" evidence="4">
    <location>
        <begin position="16"/>
        <end position="273"/>
    </location>
</feature>
<comment type="similarity">
    <text evidence="1">Belongs to the SMP-30/CGR1 family.</text>
</comment>
<protein>
    <submittedName>
        <fullName evidence="5">Sugar lactone lactonase</fullName>
    </submittedName>
</protein>
<dbReference type="GO" id="GO:0004341">
    <property type="term" value="F:gluconolactonase activity"/>
    <property type="evidence" value="ECO:0007669"/>
    <property type="project" value="TreeGrafter"/>
</dbReference>
<proteinExistence type="inferred from homology"/>
<feature type="binding site" evidence="3">
    <location>
        <position position="110"/>
    </location>
    <ligand>
        <name>substrate</name>
    </ligand>
</feature>
<feature type="binding site" evidence="3">
    <location>
        <position position="128"/>
    </location>
    <ligand>
        <name>substrate</name>
    </ligand>
</feature>
<evidence type="ECO:0000256" key="3">
    <source>
        <dbReference type="PIRSR" id="PIRSR605511-2"/>
    </source>
</evidence>
<dbReference type="AlphaFoldDB" id="A0AAW2ZLQ7"/>
<sequence>MSIIEASIELDHRSSLGEGPFYVSEMEKLLWIDINKHTLMLYDPKTKANKSFDLGEFVGFVVSSSSGGAVVGLTNGLAKIEFIKEGSEVVDILKTYIIDVESHIPGTRFNDGKCDPNGLIWAGTMHIDEQTKDAGSLYSFSTDQGQISFKKQLSPVSISNGIVWNHKGDKMYYIDTPTLTILEFDYQLDQNIVSIHNKKVVFNVPPEWSAGPDGMCIDTDDKLWVAFYGNSTVCRIDPIQQKVLCTINVPGALNVTAAAFGGQDLRQLYITTASQHMSEEELKKHPNSGFLFKADLTQYFEEQEGDVRGALFNTFNDK</sequence>
<dbReference type="Proteomes" id="UP001431209">
    <property type="component" value="Unassembled WGS sequence"/>
</dbReference>
<feature type="binding site" evidence="3">
    <location>
        <position position="160"/>
    </location>
    <ligand>
        <name>a divalent metal cation</name>
        <dbReference type="ChEBI" id="CHEBI:60240"/>
    </ligand>
</feature>
<dbReference type="PANTHER" id="PTHR10907">
    <property type="entry name" value="REGUCALCIN"/>
    <property type="match status" value="1"/>
</dbReference>
<dbReference type="SUPFAM" id="SSF63829">
    <property type="entry name" value="Calcium-dependent phosphotriesterase"/>
    <property type="match status" value="1"/>
</dbReference>
<evidence type="ECO:0000313" key="5">
    <source>
        <dbReference type="EMBL" id="KAL0489607.1"/>
    </source>
</evidence>
<feature type="binding site" evidence="3">
    <location>
        <position position="213"/>
    </location>
    <ligand>
        <name>a divalent metal cation</name>
        <dbReference type="ChEBI" id="CHEBI:60240"/>
    </ligand>
</feature>
<dbReference type="GO" id="GO:0005509">
    <property type="term" value="F:calcium ion binding"/>
    <property type="evidence" value="ECO:0007669"/>
    <property type="project" value="TreeGrafter"/>
</dbReference>
<feature type="binding site" evidence="3">
    <location>
        <position position="18"/>
    </location>
    <ligand>
        <name>a divalent metal cation</name>
        <dbReference type="ChEBI" id="CHEBI:60240"/>
    </ligand>
</feature>
<dbReference type="Pfam" id="PF08450">
    <property type="entry name" value="SGL"/>
    <property type="match status" value="1"/>
</dbReference>
<accession>A0AAW2ZLQ7</accession>
<keyword evidence="3" id="KW-0862">Zinc</keyword>
<organism evidence="5 6">
    <name type="scientific">Acrasis kona</name>
    <dbReference type="NCBI Taxonomy" id="1008807"/>
    <lineage>
        <taxon>Eukaryota</taxon>
        <taxon>Discoba</taxon>
        <taxon>Heterolobosea</taxon>
        <taxon>Tetramitia</taxon>
        <taxon>Eutetramitia</taxon>
        <taxon>Acrasidae</taxon>
        <taxon>Acrasis</taxon>
    </lineage>
</organism>
<dbReference type="EMBL" id="JAOPGA020001574">
    <property type="protein sequence ID" value="KAL0489607.1"/>
    <property type="molecule type" value="Genomic_DNA"/>
</dbReference>
<keyword evidence="3" id="KW-0479">Metal-binding</keyword>
<dbReference type="InterPro" id="IPR005511">
    <property type="entry name" value="SMP-30"/>
</dbReference>
<dbReference type="PRINTS" id="PR01790">
    <property type="entry name" value="SMP30FAMILY"/>
</dbReference>
<reference evidence="5 6" key="1">
    <citation type="submission" date="2024-03" db="EMBL/GenBank/DDBJ databases">
        <title>The Acrasis kona genome and developmental transcriptomes reveal deep origins of eukaryotic multicellular pathways.</title>
        <authorList>
            <person name="Sheikh S."/>
            <person name="Fu C.-J."/>
            <person name="Brown M.W."/>
            <person name="Baldauf S.L."/>
        </authorList>
    </citation>
    <scope>NUCLEOTIDE SEQUENCE [LARGE SCALE GENOMIC DNA]</scope>
    <source>
        <strain evidence="5 6">ATCC MYA-3509</strain>
    </source>
</reference>
<evidence type="ECO:0000259" key="4">
    <source>
        <dbReference type="Pfam" id="PF08450"/>
    </source>
</evidence>
<dbReference type="InterPro" id="IPR013658">
    <property type="entry name" value="SGL"/>
</dbReference>
<evidence type="ECO:0000256" key="1">
    <source>
        <dbReference type="ARBA" id="ARBA00008853"/>
    </source>
</evidence>
<feature type="active site" description="Proton donor/acceptor" evidence="2">
    <location>
        <position position="213"/>
    </location>
</feature>
<dbReference type="Gene3D" id="2.120.10.30">
    <property type="entry name" value="TolB, C-terminal domain"/>
    <property type="match status" value="1"/>
</dbReference>